<comment type="catalytic activity">
    <reaction evidence="6">
        <text>a medium-chain fatty acid + ATP + CoA = a medium-chain fatty acyl-CoA + AMP + diphosphate</text>
        <dbReference type="Rhea" id="RHEA:48340"/>
        <dbReference type="ChEBI" id="CHEBI:30616"/>
        <dbReference type="ChEBI" id="CHEBI:33019"/>
        <dbReference type="ChEBI" id="CHEBI:57287"/>
        <dbReference type="ChEBI" id="CHEBI:59558"/>
        <dbReference type="ChEBI" id="CHEBI:90546"/>
        <dbReference type="ChEBI" id="CHEBI:456215"/>
        <dbReference type="EC" id="6.2.1.2"/>
    </reaction>
</comment>
<dbReference type="Gene3D" id="3.30.300.30">
    <property type="match status" value="1"/>
</dbReference>
<gene>
    <name evidence="9" type="primary">ACSF2</name>
    <name evidence="9" type="ORF">TNIN_60271</name>
</gene>
<dbReference type="GO" id="GO:0006631">
    <property type="term" value="P:fatty acid metabolic process"/>
    <property type="evidence" value="ECO:0007669"/>
    <property type="project" value="TreeGrafter"/>
</dbReference>
<sequence>MTKIKGTQPLEYVETKVINDKGHVVPINAQGELCVRGHNVFMGYWQEKILQNKLQTSCVGIIQETWHTHPSVLEVHICSVPDERMGEEACAWIHVKKGMSLNEKEVKEFCKEKISHFKIPRYIMFVEDFPKTHSGKIKKFEMSKISAEKLNL</sequence>
<reference evidence="9" key="1">
    <citation type="submission" date="2020-08" db="EMBL/GenBank/DDBJ databases">
        <title>Multicomponent nature underlies the extraordinary mechanical properties of spider dragline silk.</title>
        <authorList>
            <person name="Kono N."/>
            <person name="Nakamura H."/>
            <person name="Mori M."/>
            <person name="Yoshida Y."/>
            <person name="Ohtoshi R."/>
            <person name="Malay A.D."/>
            <person name="Moran D.A.P."/>
            <person name="Tomita M."/>
            <person name="Numata K."/>
            <person name="Arakawa K."/>
        </authorList>
    </citation>
    <scope>NUCLEOTIDE SEQUENCE</scope>
</reference>
<dbReference type="PANTHER" id="PTHR43201:SF5">
    <property type="entry name" value="MEDIUM-CHAIN ACYL-COA LIGASE ACSF2, MITOCHONDRIAL"/>
    <property type="match status" value="1"/>
</dbReference>
<comment type="caution">
    <text evidence="9">The sequence shown here is derived from an EMBL/GenBank/DDBJ whole genome shotgun (WGS) entry which is preliminary data.</text>
</comment>
<protein>
    <recommendedName>
        <fullName evidence="4">Medium-chain acyl-CoA ligase ACSF2, mitochondrial</fullName>
    </recommendedName>
</protein>
<evidence type="ECO:0000256" key="3">
    <source>
        <dbReference type="ARBA" id="ARBA00037247"/>
    </source>
</evidence>
<dbReference type="InterPro" id="IPR025110">
    <property type="entry name" value="AMP-bd_C"/>
</dbReference>
<comment type="catalytic activity">
    <reaction evidence="5">
        <text>octanoate + ATP + CoA = octanoyl-CoA + AMP + diphosphate</text>
        <dbReference type="Rhea" id="RHEA:33631"/>
        <dbReference type="ChEBI" id="CHEBI:25646"/>
        <dbReference type="ChEBI" id="CHEBI:30616"/>
        <dbReference type="ChEBI" id="CHEBI:33019"/>
        <dbReference type="ChEBI" id="CHEBI:57287"/>
        <dbReference type="ChEBI" id="CHEBI:57386"/>
        <dbReference type="ChEBI" id="CHEBI:456215"/>
    </reaction>
</comment>
<feature type="domain" description="AMP-dependent synthetase/ligase" evidence="7">
    <location>
        <begin position="8"/>
        <end position="45"/>
    </location>
</feature>
<dbReference type="AlphaFoldDB" id="A0A8X6IPY5"/>
<name>A0A8X6IPY5_9ARAC</name>
<comment type="function">
    <text evidence="3">Acyl-CoA synthases catalyze the initial reaction in fatty acid metabolism, by forming a thioester with CoA. Has some preference toward medium-chain substrates. Plays a role in adipocyte differentiation.</text>
</comment>
<organism evidence="9 10">
    <name type="scientific">Trichonephila inaurata madagascariensis</name>
    <dbReference type="NCBI Taxonomy" id="2747483"/>
    <lineage>
        <taxon>Eukaryota</taxon>
        <taxon>Metazoa</taxon>
        <taxon>Ecdysozoa</taxon>
        <taxon>Arthropoda</taxon>
        <taxon>Chelicerata</taxon>
        <taxon>Arachnida</taxon>
        <taxon>Araneae</taxon>
        <taxon>Araneomorphae</taxon>
        <taxon>Entelegynae</taxon>
        <taxon>Araneoidea</taxon>
        <taxon>Nephilidae</taxon>
        <taxon>Trichonephila</taxon>
        <taxon>Trichonephila inaurata</taxon>
    </lineage>
</organism>
<dbReference type="InterPro" id="IPR045851">
    <property type="entry name" value="AMP-bd_C_sf"/>
</dbReference>
<dbReference type="SUPFAM" id="SSF56801">
    <property type="entry name" value="Acetyl-CoA synthetase-like"/>
    <property type="match status" value="1"/>
</dbReference>
<dbReference type="Gene3D" id="2.30.38.10">
    <property type="entry name" value="Luciferase, Domain 3"/>
    <property type="match status" value="1"/>
</dbReference>
<feature type="domain" description="AMP-binding enzyme C-terminal" evidence="8">
    <location>
        <begin position="67"/>
        <end position="136"/>
    </location>
</feature>
<evidence type="ECO:0000313" key="9">
    <source>
        <dbReference type="EMBL" id="GFS55390.1"/>
    </source>
</evidence>
<comment type="similarity">
    <text evidence="1">Belongs to the ATP-dependent AMP-binding enzyme family.</text>
</comment>
<dbReference type="EMBL" id="BMAV01027029">
    <property type="protein sequence ID" value="GFS55390.1"/>
    <property type="molecule type" value="Genomic_DNA"/>
</dbReference>
<evidence type="ECO:0000256" key="6">
    <source>
        <dbReference type="ARBA" id="ARBA00048277"/>
    </source>
</evidence>
<evidence type="ECO:0000256" key="1">
    <source>
        <dbReference type="ARBA" id="ARBA00006432"/>
    </source>
</evidence>
<dbReference type="Proteomes" id="UP000886998">
    <property type="component" value="Unassembled WGS sequence"/>
</dbReference>
<evidence type="ECO:0000259" key="8">
    <source>
        <dbReference type="Pfam" id="PF13193"/>
    </source>
</evidence>
<evidence type="ECO:0000256" key="5">
    <source>
        <dbReference type="ARBA" id="ARBA00047319"/>
    </source>
</evidence>
<dbReference type="PANTHER" id="PTHR43201">
    <property type="entry name" value="ACYL-COA SYNTHETASE"/>
    <property type="match status" value="1"/>
</dbReference>
<evidence type="ECO:0000256" key="4">
    <source>
        <dbReference type="ARBA" id="ARBA00039638"/>
    </source>
</evidence>
<keyword evidence="2 9" id="KW-0436">Ligase</keyword>
<dbReference type="Pfam" id="PF00501">
    <property type="entry name" value="AMP-binding"/>
    <property type="match status" value="1"/>
</dbReference>
<evidence type="ECO:0000259" key="7">
    <source>
        <dbReference type="Pfam" id="PF00501"/>
    </source>
</evidence>
<dbReference type="Pfam" id="PF13193">
    <property type="entry name" value="AMP-binding_C"/>
    <property type="match status" value="1"/>
</dbReference>
<accession>A0A8X6IPY5</accession>
<dbReference type="OrthoDB" id="6434370at2759"/>
<evidence type="ECO:0000256" key="2">
    <source>
        <dbReference type="ARBA" id="ARBA00022598"/>
    </source>
</evidence>
<dbReference type="GO" id="GO:0031956">
    <property type="term" value="F:medium-chain fatty acid-CoA ligase activity"/>
    <property type="evidence" value="ECO:0007669"/>
    <property type="project" value="UniProtKB-EC"/>
</dbReference>
<keyword evidence="10" id="KW-1185">Reference proteome</keyword>
<evidence type="ECO:0000313" key="10">
    <source>
        <dbReference type="Proteomes" id="UP000886998"/>
    </source>
</evidence>
<dbReference type="InterPro" id="IPR000873">
    <property type="entry name" value="AMP-dep_synth/lig_dom"/>
</dbReference>
<proteinExistence type="inferred from homology"/>